<dbReference type="InterPro" id="IPR036249">
    <property type="entry name" value="Thioredoxin-like_sf"/>
</dbReference>
<dbReference type="PRINTS" id="PR00421">
    <property type="entry name" value="THIOREDOXIN"/>
</dbReference>
<gene>
    <name evidence="15" type="primary">PDIA3</name>
    <name evidence="15" type="ORF">BLAG_LOCUS14559</name>
</gene>
<dbReference type="Pfam" id="PF00085">
    <property type="entry name" value="Thioredoxin"/>
    <property type="match status" value="2"/>
</dbReference>
<evidence type="ECO:0000259" key="14">
    <source>
        <dbReference type="PROSITE" id="PS51352"/>
    </source>
</evidence>
<accession>A0A8J9ZIX6</accession>
<dbReference type="InterPro" id="IPR005788">
    <property type="entry name" value="PDI_thioredoxin-like_dom"/>
</dbReference>
<dbReference type="FunFam" id="3.40.30.10:FF:000077">
    <property type="entry name" value="Protein disulfide-isomerase"/>
    <property type="match status" value="1"/>
</dbReference>
<feature type="disulfide bond" description="Redox-active" evidence="11">
    <location>
        <begin position="81"/>
        <end position="84"/>
    </location>
</feature>
<evidence type="ECO:0000256" key="13">
    <source>
        <dbReference type="RuleBase" id="RU361130"/>
    </source>
</evidence>
<dbReference type="FunFam" id="3.40.30.10:FF:000045">
    <property type="entry name" value="Disulfide-isomerase A3"/>
    <property type="match status" value="1"/>
</dbReference>
<dbReference type="FunFam" id="3.40.30.10:FF:000017">
    <property type="entry name" value="Protein disulfide-isomerase A4"/>
    <property type="match status" value="1"/>
</dbReference>
<dbReference type="CDD" id="cd02961">
    <property type="entry name" value="PDI_a_family"/>
    <property type="match status" value="1"/>
</dbReference>
<name>A0A8J9ZIX6_BRALA</name>
<dbReference type="GO" id="GO:0009986">
    <property type="term" value="C:cell surface"/>
    <property type="evidence" value="ECO:0007669"/>
    <property type="project" value="TreeGrafter"/>
</dbReference>
<evidence type="ECO:0000256" key="5">
    <source>
        <dbReference type="ARBA" id="ARBA00022729"/>
    </source>
</evidence>
<keyword evidence="16" id="KW-1185">Reference proteome</keyword>
<keyword evidence="7" id="KW-0256">Endoplasmic reticulum</keyword>
<reference evidence="15" key="1">
    <citation type="submission" date="2022-01" db="EMBL/GenBank/DDBJ databases">
        <authorList>
            <person name="Braso-Vives M."/>
        </authorList>
    </citation>
    <scope>NUCLEOTIDE SEQUENCE</scope>
</reference>
<dbReference type="EC" id="5.3.4.1" evidence="13"/>
<evidence type="ECO:0000256" key="11">
    <source>
        <dbReference type="PIRSR" id="PIRSR605792-51"/>
    </source>
</evidence>
<evidence type="ECO:0000256" key="12">
    <source>
        <dbReference type="RuleBase" id="RU004208"/>
    </source>
</evidence>
<dbReference type="InterPro" id="IPR013766">
    <property type="entry name" value="Thioredoxin_domain"/>
</dbReference>
<dbReference type="OrthoDB" id="427280at2759"/>
<evidence type="ECO:0000256" key="9">
    <source>
        <dbReference type="ARBA" id="ARBA00023235"/>
    </source>
</evidence>
<dbReference type="NCBIfam" id="TIGR01126">
    <property type="entry name" value="pdi_dom"/>
    <property type="match status" value="2"/>
</dbReference>
<evidence type="ECO:0000256" key="7">
    <source>
        <dbReference type="ARBA" id="ARBA00022824"/>
    </source>
</evidence>
<dbReference type="GO" id="GO:0003756">
    <property type="term" value="F:protein disulfide isomerase activity"/>
    <property type="evidence" value="ECO:0007669"/>
    <property type="project" value="UniProtKB-EC"/>
</dbReference>
<dbReference type="Proteomes" id="UP000838412">
    <property type="component" value="Chromosome 2"/>
</dbReference>
<evidence type="ECO:0000256" key="3">
    <source>
        <dbReference type="ARBA" id="ARBA00004319"/>
    </source>
</evidence>
<proteinExistence type="inferred from homology"/>
<evidence type="ECO:0000256" key="6">
    <source>
        <dbReference type="ARBA" id="ARBA00022737"/>
    </source>
</evidence>
<feature type="domain" description="Thioredoxin" evidence="14">
    <location>
        <begin position="35"/>
        <end position="206"/>
    </location>
</feature>
<dbReference type="AlphaFoldDB" id="A0A8J9ZIX6"/>
<keyword evidence="5" id="KW-0732">Signal</keyword>
<organism evidence="15 16">
    <name type="scientific">Branchiostoma lanceolatum</name>
    <name type="common">Common lancelet</name>
    <name type="synonym">Amphioxus lanceolatum</name>
    <dbReference type="NCBI Taxonomy" id="7740"/>
    <lineage>
        <taxon>Eukaryota</taxon>
        <taxon>Metazoa</taxon>
        <taxon>Chordata</taxon>
        <taxon>Cephalochordata</taxon>
        <taxon>Leptocardii</taxon>
        <taxon>Amphioxiformes</taxon>
        <taxon>Branchiostomatidae</taxon>
        <taxon>Branchiostoma</taxon>
    </lineage>
</organism>
<evidence type="ECO:0000256" key="4">
    <source>
        <dbReference type="ARBA" id="ARBA00006347"/>
    </source>
</evidence>
<dbReference type="Gene3D" id="3.40.30.10">
    <property type="entry name" value="Glutaredoxin"/>
    <property type="match status" value="4"/>
</dbReference>
<dbReference type="NCBIfam" id="TIGR01130">
    <property type="entry name" value="ER_PDI_fam"/>
    <property type="match status" value="1"/>
</dbReference>
<evidence type="ECO:0000313" key="16">
    <source>
        <dbReference type="Proteomes" id="UP000838412"/>
    </source>
</evidence>
<dbReference type="InterPro" id="IPR017937">
    <property type="entry name" value="Thioredoxin_CS"/>
</dbReference>
<evidence type="ECO:0000256" key="10">
    <source>
        <dbReference type="ARBA" id="ARBA00023284"/>
    </source>
</evidence>
<keyword evidence="10 11" id="KW-0676">Redox-active center</keyword>
<feature type="disulfide bond" description="Redox-active" evidence="11">
    <location>
        <begin position="431"/>
        <end position="434"/>
    </location>
</feature>
<dbReference type="GO" id="GO:0006457">
    <property type="term" value="P:protein folding"/>
    <property type="evidence" value="ECO:0007669"/>
    <property type="project" value="TreeGrafter"/>
</dbReference>
<dbReference type="EMBL" id="OV696687">
    <property type="protein sequence ID" value="CAH1255557.1"/>
    <property type="molecule type" value="Genomic_DNA"/>
</dbReference>
<comment type="catalytic activity">
    <reaction evidence="1 13">
        <text>Catalyzes the rearrangement of -S-S- bonds in proteins.</text>
        <dbReference type="EC" id="5.3.4.1"/>
    </reaction>
</comment>
<comment type="subcellular location">
    <subcellularLocation>
        <location evidence="3">Endoplasmic reticulum lumen</location>
    </subcellularLocation>
    <subcellularLocation>
        <location evidence="2">Melanosome</location>
    </subcellularLocation>
</comment>
<keyword evidence="8 11" id="KW-1015">Disulfide bond</keyword>
<protein>
    <recommendedName>
        <fullName evidence="13">Protein disulfide-isomerase</fullName>
        <ecNumber evidence="13">5.3.4.1</ecNumber>
    </recommendedName>
</protein>
<dbReference type="PANTHER" id="PTHR18929">
    <property type="entry name" value="PROTEIN DISULFIDE ISOMERASE"/>
    <property type="match status" value="1"/>
</dbReference>
<dbReference type="SUPFAM" id="SSF52833">
    <property type="entry name" value="Thioredoxin-like"/>
    <property type="match status" value="4"/>
</dbReference>
<dbReference type="CDD" id="cd02995">
    <property type="entry name" value="PDI_a_PDI_a'_C"/>
    <property type="match status" value="1"/>
</dbReference>
<dbReference type="PROSITE" id="PS00194">
    <property type="entry name" value="THIOREDOXIN_1"/>
    <property type="match status" value="2"/>
</dbReference>
<dbReference type="CDD" id="cd03073">
    <property type="entry name" value="PDI_b'_ERp72_ERp57"/>
    <property type="match status" value="1"/>
</dbReference>
<evidence type="ECO:0000256" key="2">
    <source>
        <dbReference type="ARBA" id="ARBA00004223"/>
    </source>
</evidence>
<sequence>MSARHTPGLYTSRAGGAPPHFLILTHKKHTVLKMFQWVSLLAVLALARVNADDVLDFSGASFADDIAEHDVALVEFFAPWCGHCKRLAPEYEAAAKILKDNDPPVSLVKVDCTSESGGKDTCSKYGVSGYPTLKIFRGGEFSQEYNGPREQNGIVSFMRKQVGPSAKPVLDKETMEKFIGNFEASVVGFFAEDSDLKKAFLKAADSNRDDYRFAYTEARDVIDKYGYQDDAVVLFYPLRLHNKFEEKQLVYEGKASENKIKTWLKDNSLGLCGHMTDNNADKFGKPLVVAYYDVDYVKNAKGSNYWRNRVLKVATKLKEEGKEVYFAIASRADFYSQLSEFGLDSSSSDKPVVAARDKSDDKFIMKDEFSVDNLEKFVRDFLDGKVKRYLKSEPVPEDNDGPVKTVVAENFDEIVMDEERDVLIEFYAPWCGHCKNLAPKWDELGEKLKDTDSIVIAKMDATANDTPGAFKVTGFPTIFWAPVGGKDNPEKYNGGREVDDFMSFLKRKATHAKDEL</sequence>
<dbReference type="FunFam" id="3.40.30.10:FF:000054">
    <property type="entry name" value="Disulfide-isomerase A3"/>
    <property type="match status" value="1"/>
</dbReference>
<comment type="similarity">
    <text evidence="4 12">Belongs to the protein disulfide isomerase family.</text>
</comment>
<evidence type="ECO:0000256" key="8">
    <source>
        <dbReference type="ARBA" id="ARBA00023157"/>
    </source>
</evidence>
<dbReference type="PROSITE" id="PS51352">
    <property type="entry name" value="THIOREDOXIN_2"/>
    <property type="match status" value="2"/>
</dbReference>
<dbReference type="Pfam" id="PF13848">
    <property type="entry name" value="Thioredoxin_6"/>
    <property type="match status" value="1"/>
</dbReference>
<dbReference type="GO" id="GO:0034976">
    <property type="term" value="P:response to endoplasmic reticulum stress"/>
    <property type="evidence" value="ECO:0007669"/>
    <property type="project" value="TreeGrafter"/>
</dbReference>
<feature type="domain" description="Thioredoxin" evidence="14">
    <location>
        <begin position="384"/>
        <end position="510"/>
    </location>
</feature>
<dbReference type="PANTHER" id="PTHR18929:SF132">
    <property type="entry name" value="PROTEIN DISULFIDE-ISOMERASE A3"/>
    <property type="match status" value="1"/>
</dbReference>
<keyword evidence="9 13" id="KW-0413">Isomerase</keyword>
<keyword evidence="6" id="KW-0677">Repeat</keyword>
<dbReference type="InterPro" id="IPR005792">
    <property type="entry name" value="Prot_disulphide_isomerase"/>
</dbReference>
<evidence type="ECO:0000256" key="1">
    <source>
        <dbReference type="ARBA" id="ARBA00001182"/>
    </source>
</evidence>
<dbReference type="GO" id="GO:0005788">
    <property type="term" value="C:endoplasmic reticulum lumen"/>
    <property type="evidence" value="ECO:0007669"/>
    <property type="project" value="UniProtKB-SubCell"/>
</dbReference>
<evidence type="ECO:0000313" key="15">
    <source>
        <dbReference type="EMBL" id="CAH1255557.1"/>
    </source>
</evidence>